<keyword evidence="1" id="KW-1133">Transmembrane helix</keyword>
<evidence type="ECO:0000313" key="2">
    <source>
        <dbReference type="EMBL" id="WFT73250.1"/>
    </source>
</evidence>
<gene>
    <name evidence="2" type="ORF">P9989_12640</name>
</gene>
<organism evidence="2 3">
    <name type="scientific">Halobacillus naozhouensis</name>
    <dbReference type="NCBI Taxonomy" id="554880"/>
    <lineage>
        <taxon>Bacteria</taxon>
        <taxon>Bacillati</taxon>
        <taxon>Bacillota</taxon>
        <taxon>Bacilli</taxon>
        <taxon>Bacillales</taxon>
        <taxon>Bacillaceae</taxon>
        <taxon>Halobacillus</taxon>
    </lineage>
</organism>
<keyword evidence="3" id="KW-1185">Reference proteome</keyword>
<evidence type="ECO:0000313" key="3">
    <source>
        <dbReference type="Proteomes" id="UP001221597"/>
    </source>
</evidence>
<proteinExistence type="predicted"/>
<dbReference type="EMBL" id="CP121671">
    <property type="protein sequence ID" value="WFT73250.1"/>
    <property type="molecule type" value="Genomic_DNA"/>
</dbReference>
<keyword evidence="1" id="KW-0472">Membrane</keyword>
<protein>
    <recommendedName>
        <fullName evidence="4">Competence protein ComGG</fullName>
    </recommendedName>
</protein>
<dbReference type="Proteomes" id="UP001221597">
    <property type="component" value="Chromosome"/>
</dbReference>
<name>A0ABY8IXG2_9BACI</name>
<keyword evidence="1" id="KW-0812">Transmembrane</keyword>
<accession>A0ABY8IXG2</accession>
<evidence type="ECO:0000256" key="1">
    <source>
        <dbReference type="SAM" id="Phobius"/>
    </source>
</evidence>
<sequence>MKKYYICLLSNERGIIFPWVYALGSILILLTVFAAAQYKSQILSTHVLKEYYQLQSLFHYSHDQLLVKLNGQTHYTEVLSEQFILPLGQSTVDCTLTAGRYDCKWQLKLITGTTKQINRFYELSQYSSINAAAHNRSRVLCFMHNVSLFP</sequence>
<evidence type="ECO:0008006" key="4">
    <source>
        <dbReference type="Google" id="ProtNLM"/>
    </source>
</evidence>
<dbReference type="RefSeq" id="WP_283075271.1">
    <property type="nucleotide sequence ID" value="NZ_CP121671.1"/>
</dbReference>
<feature type="transmembrane region" description="Helical" evidence="1">
    <location>
        <begin position="15"/>
        <end position="36"/>
    </location>
</feature>
<reference evidence="2 3" key="1">
    <citation type="submission" date="2023-04" db="EMBL/GenBank/DDBJ databases">
        <title>Genome sequence of Halobacillus naozhouensis KACC 21980.</title>
        <authorList>
            <person name="Kim S."/>
            <person name="Heo J."/>
            <person name="Kwon S.-W."/>
        </authorList>
    </citation>
    <scope>NUCLEOTIDE SEQUENCE [LARGE SCALE GENOMIC DNA]</scope>
    <source>
        <strain evidence="2 3">KCTC 13234</strain>
    </source>
</reference>